<protein>
    <submittedName>
        <fullName evidence="5">Bacterio-opsin activator HTH domain-containing protein</fullName>
    </submittedName>
</protein>
<proteinExistence type="predicted"/>
<reference evidence="5 6" key="1">
    <citation type="journal article" date="2014" name="PLoS Genet.">
        <title>Phylogenetically driven sequencing of extremely halophilic archaea reveals strategies for static and dynamic osmo-response.</title>
        <authorList>
            <person name="Becker E.A."/>
            <person name="Seitzer P.M."/>
            <person name="Tritt A."/>
            <person name="Larsen D."/>
            <person name="Krusor M."/>
            <person name="Yao A.I."/>
            <person name="Wu D."/>
            <person name="Madern D."/>
            <person name="Eisen J.A."/>
            <person name="Darling A.E."/>
            <person name="Facciotti M.T."/>
        </authorList>
    </citation>
    <scope>NUCLEOTIDE SEQUENCE [LARGE SCALE GENOMIC DNA]</scope>
    <source>
        <strain evidence="5 6">JCM 12255</strain>
    </source>
</reference>
<evidence type="ECO:0000256" key="1">
    <source>
        <dbReference type="ARBA" id="ARBA00023015"/>
    </source>
</evidence>
<organism evidence="5 6">
    <name type="scientific">Natronolimnohabitans innermongolicus JCM 12255</name>
    <dbReference type="NCBI Taxonomy" id="1227499"/>
    <lineage>
        <taxon>Archaea</taxon>
        <taxon>Methanobacteriati</taxon>
        <taxon>Methanobacteriota</taxon>
        <taxon>Stenosarchaea group</taxon>
        <taxon>Halobacteria</taxon>
        <taxon>Halobacteriales</taxon>
        <taxon>Natrialbaceae</taxon>
        <taxon>Natronolimnohabitans</taxon>
    </lineage>
</organism>
<comment type="caution">
    <text evidence="5">The sequence shown here is derived from an EMBL/GenBank/DDBJ whole genome shotgun (WGS) entry which is preliminary data.</text>
</comment>
<dbReference type="RefSeq" id="WP_007258069.1">
    <property type="nucleotide sequence ID" value="NZ_AOHZ01000017.1"/>
</dbReference>
<feature type="domain" description="HVO-0513-like N-terminal" evidence="4">
    <location>
        <begin position="16"/>
        <end position="147"/>
    </location>
</feature>
<accession>L9XH96</accession>
<keyword evidence="6" id="KW-1185">Reference proteome</keyword>
<evidence type="ECO:0000313" key="5">
    <source>
        <dbReference type="EMBL" id="ELY60796.1"/>
    </source>
</evidence>
<dbReference type="Proteomes" id="UP000011602">
    <property type="component" value="Unassembled WGS sequence"/>
</dbReference>
<dbReference type="Pfam" id="PF04967">
    <property type="entry name" value="HTH_10"/>
    <property type="match status" value="1"/>
</dbReference>
<feature type="domain" description="HTH bat-type" evidence="3">
    <location>
        <begin position="157"/>
        <end position="208"/>
    </location>
</feature>
<dbReference type="eggNOG" id="arCOG02274">
    <property type="taxonomic scope" value="Archaea"/>
</dbReference>
<dbReference type="Pfam" id="PF24278">
    <property type="entry name" value="HVO_0513_N"/>
    <property type="match status" value="1"/>
</dbReference>
<dbReference type="PANTHER" id="PTHR34236:SF1">
    <property type="entry name" value="DIMETHYL SULFOXIDE REDUCTASE TRANSCRIPTIONAL ACTIVATOR"/>
    <property type="match status" value="1"/>
</dbReference>
<dbReference type="InterPro" id="IPR007050">
    <property type="entry name" value="HTH_bacterioopsin"/>
</dbReference>
<evidence type="ECO:0000259" key="3">
    <source>
        <dbReference type="Pfam" id="PF04967"/>
    </source>
</evidence>
<sequence>MRAIRIAITHTEATIHPIHSLICTTDGLSRERILYITVADGVETTINYVEGEPEVYETALRRKTVVDEYEVYPDGSDGCYSYIRNELGAYNSALATALQRETLAVIPPIEYLPDRRMLVSLVVTERDFRDILEEIPDELTVDVIGVGSIPQIPRSQLTAKQRRAMRTAWENGYYEIPRTATLEEVAAELDCSVSTASDLLRRGQASLVATALGVDDSVQ</sequence>
<evidence type="ECO:0000256" key="2">
    <source>
        <dbReference type="ARBA" id="ARBA00023163"/>
    </source>
</evidence>
<dbReference type="SUPFAM" id="SSF88659">
    <property type="entry name" value="Sigma3 and sigma4 domains of RNA polymerase sigma factors"/>
    <property type="match status" value="1"/>
</dbReference>
<gene>
    <name evidence="5" type="ORF">C493_03802</name>
</gene>
<evidence type="ECO:0000259" key="4">
    <source>
        <dbReference type="Pfam" id="PF24278"/>
    </source>
</evidence>
<dbReference type="InterPro" id="IPR056493">
    <property type="entry name" value="HVO_0513_N"/>
</dbReference>
<dbReference type="InterPro" id="IPR013324">
    <property type="entry name" value="RNA_pol_sigma_r3/r4-like"/>
</dbReference>
<dbReference type="PATRIC" id="fig|1227499.3.peg.783"/>
<dbReference type="EMBL" id="AOHZ01000017">
    <property type="protein sequence ID" value="ELY60796.1"/>
    <property type="molecule type" value="Genomic_DNA"/>
</dbReference>
<evidence type="ECO:0000313" key="6">
    <source>
        <dbReference type="Proteomes" id="UP000011602"/>
    </source>
</evidence>
<keyword evidence="2" id="KW-0804">Transcription</keyword>
<dbReference type="PANTHER" id="PTHR34236">
    <property type="entry name" value="DIMETHYL SULFOXIDE REDUCTASE TRANSCRIPTIONAL ACTIVATOR"/>
    <property type="match status" value="1"/>
</dbReference>
<keyword evidence="1" id="KW-0805">Transcription regulation</keyword>
<dbReference type="AlphaFoldDB" id="L9XH96"/>
<dbReference type="OrthoDB" id="27447at2157"/>
<name>L9XH96_9EURY</name>